<dbReference type="PANTHER" id="PTHR13153:SF5">
    <property type="entry name" value="GATOR COMPLEX PROTEIN NPRL3"/>
    <property type="match status" value="1"/>
</dbReference>
<sequence length="506" mass="55286">MEAPGVRLRGLALVVEKDAGPRLALRYDPCPDCDEGRLFRDLSPTDLAKLFSQPRAKTDQLVEVQLDGLLVVSCPAEVGDVAENEDEVVWGEVDVAADAAAPPPPRLKRFDVLWAATAARAGDLNNAWTLESLERAAKDVRAALRHEERRCGYVSRESAAMLAADDCSIEALKKASSLARELSQVLDGAMAHGAAAAKFNGWVAVRSRLAPMVTGGDDENADEDDDEEEEAPGDDEHAGESDDDDVEDTASENDEDDVDPRLAAARRARRRRTRRRYRPYETLLLLEDAASTLRDLPRDAAPQLRALVAHADPFATFHAIAARAGLPLPRVYRLARHLCEWKRARVIAVVRPDAVYAVDEVPSSIPVDARDAVRASDAMILAAFGPCKRLGDALDVLETTRGRDAATERVLALLRRGALRELHTYVLRVDAAPPPGLGAVATAARGKPARGERSDHLRLLHVFRALSPCFDGQHSLLEMMWRQDLSQAEVDAALRAFSDLVVTVQR</sequence>
<dbReference type="GO" id="GO:0038202">
    <property type="term" value="P:TORC1 signaling"/>
    <property type="evidence" value="ECO:0007669"/>
    <property type="project" value="TreeGrafter"/>
</dbReference>
<name>A0A7S4E3U8_9STRA</name>
<dbReference type="AlphaFoldDB" id="A0A7S4E3U8"/>
<evidence type="ECO:0000313" key="5">
    <source>
        <dbReference type="Proteomes" id="UP000789595"/>
    </source>
</evidence>
<dbReference type="Pfam" id="PF03666">
    <property type="entry name" value="NPR3"/>
    <property type="match status" value="1"/>
</dbReference>
<dbReference type="Proteomes" id="UP000789595">
    <property type="component" value="Unassembled WGS sequence"/>
</dbReference>
<keyword evidence="5" id="KW-1185">Reference proteome</keyword>
<feature type="compositionally biased region" description="Acidic residues" evidence="2">
    <location>
        <begin position="216"/>
        <end position="233"/>
    </location>
</feature>
<dbReference type="EMBL" id="HBIW01004800">
    <property type="protein sequence ID" value="CAE0688469.1"/>
    <property type="molecule type" value="Transcribed_RNA"/>
</dbReference>
<dbReference type="GO" id="GO:1990130">
    <property type="term" value="C:GATOR1 complex"/>
    <property type="evidence" value="ECO:0007669"/>
    <property type="project" value="TreeGrafter"/>
</dbReference>
<dbReference type="EMBL" id="CAKKNE010000001">
    <property type="protein sequence ID" value="CAH0365546.1"/>
    <property type="molecule type" value="Genomic_DNA"/>
</dbReference>
<evidence type="ECO:0000256" key="1">
    <source>
        <dbReference type="RuleBase" id="RU368069"/>
    </source>
</evidence>
<reference evidence="3" key="1">
    <citation type="submission" date="2021-01" db="EMBL/GenBank/DDBJ databases">
        <authorList>
            <person name="Corre E."/>
            <person name="Pelletier E."/>
            <person name="Niang G."/>
            <person name="Scheremetjew M."/>
            <person name="Finn R."/>
            <person name="Kale V."/>
            <person name="Holt S."/>
            <person name="Cochrane G."/>
            <person name="Meng A."/>
            <person name="Brown T."/>
            <person name="Cohen L."/>
        </authorList>
    </citation>
    <scope>NUCLEOTIDE SEQUENCE</scope>
    <source>
        <strain evidence="3">CCMP1756</strain>
    </source>
</reference>
<dbReference type="OrthoDB" id="18648at2759"/>
<accession>A0A7S4E3U8</accession>
<reference evidence="4" key="2">
    <citation type="submission" date="2021-11" db="EMBL/GenBank/DDBJ databases">
        <authorList>
            <consortium name="Genoscope - CEA"/>
            <person name="William W."/>
        </authorList>
    </citation>
    <scope>NUCLEOTIDE SEQUENCE</scope>
</reference>
<dbReference type="InterPro" id="IPR005365">
    <property type="entry name" value="Npr3"/>
</dbReference>
<organism evidence="3">
    <name type="scientific">Pelagomonas calceolata</name>
    <dbReference type="NCBI Taxonomy" id="35677"/>
    <lineage>
        <taxon>Eukaryota</taxon>
        <taxon>Sar</taxon>
        <taxon>Stramenopiles</taxon>
        <taxon>Ochrophyta</taxon>
        <taxon>Pelagophyceae</taxon>
        <taxon>Pelagomonadales</taxon>
        <taxon>Pelagomonadaceae</taxon>
        <taxon>Pelagomonas</taxon>
    </lineage>
</organism>
<feature type="region of interest" description="Disordered" evidence="2">
    <location>
        <begin position="213"/>
        <end position="263"/>
    </location>
</feature>
<dbReference type="GO" id="GO:0010508">
    <property type="term" value="P:positive regulation of autophagy"/>
    <property type="evidence" value="ECO:0007669"/>
    <property type="project" value="TreeGrafter"/>
</dbReference>
<dbReference type="PANTHER" id="PTHR13153">
    <property type="entry name" value="CGTHBA PROTEIN -14 GENE PROTEIN"/>
    <property type="match status" value="1"/>
</dbReference>
<protein>
    <submittedName>
        <fullName evidence="3">Uncharacterized protein</fullName>
    </submittedName>
</protein>
<feature type="compositionally biased region" description="Acidic residues" evidence="2">
    <location>
        <begin position="241"/>
        <end position="258"/>
    </location>
</feature>
<evidence type="ECO:0000256" key="2">
    <source>
        <dbReference type="SAM" id="MobiDB-lite"/>
    </source>
</evidence>
<comment type="similarity">
    <text evidence="1">Belongs to the NPR3 family.</text>
</comment>
<dbReference type="GO" id="GO:0034198">
    <property type="term" value="P:cellular response to amino acid starvation"/>
    <property type="evidence" value="ECO:0007669"/>
    <property type="project" value="TreeGrafter"/>
</dbReference>
<proteinExistence type="inferred from homology"/>
<dbReference type="GO" id="GO:1904262">
    <property type="term" value="P:negative regulation of TORC1 signaling"/>
    <property type="evidence" value="ECO:0007669"/>
    <property type="project" value="TreeGrafter"/>
</dbReference>
<evidence type="ECO:0000313" key="4">
    <source>
        <dbReference type="EMBL" id="CAH0365546.1"/>
    </source>
</evidence>
<gene>
    <name evidence="3" type="ORF">PCAL00307_LOCUS3903</name>
    <name evidence="4" type="ORF">PECAL_1P19920</name>
</gene>
<evidence type="ECO:0000313" key="3">
    <source>
        <dbReference type="EMBL" id="CAE0688469.1"/>
    </source>
</evidence>